<dbReference type="Proteomes" id="UP000639973">
    <property type="component" value="Unassembled WGS sequence"/>
</dbReference>
<protein>
    <recommendedName>
        <fullName evidence="1">CRISPR-associated protein Cas6 C-terminal domain-containing protein</fullName>
    </recommendedName>
</protein>
<evidence type="ECO:0000313" key="2">
    <source>
        <dbReference type="EMBL" id="GGL77862.1"/>
    </source>
</evidence>
<keyword evidence="3" id="KW-1185">Reference proteome</keyword>
<reference evidence="3" key="1">
    <citation type="journal article" date="2019" name="Int. J. Syst. Evol. Microbiol.">
        <title>The Global Catalogue of Microorganisms (GCM) 10K type strain sequencing project: providing services to taxonomists for standard genome sequencing and annotation.</title>
        <authorList>
            <consortium name="The Broad Institute Genomics Platform"/>
            <consortium name="The Broad Institute Genome Sequencing Center for Infectious Disease"/>
            <person name="Wu L."/>
            <person name="Ma J."/>
        </authorList>
    </citation>
    <scope>NUCLEOTIDE SEQUENCE [LARGE SCALE GENOMIC DNA]</scope>
    <source>
        <strain evidence="3">JCM 15442</strain>
    </source>
</reference>
<dbReference type="EMBL" id="BMOL01000005">
    <property type="protein sequence ID" value="GGL77862.1"/>
    <property type="molecule type" value="Genomic_DNA"/>
</dbReference>
<dbReference type="Gene3D" id="3.30.70.1890">
    <property type="match status" value="1"/>
</dbReference>
<organism evidence="2 3">
    <name type="scientific">Deinococcus aerolatus</name>
    <dbReference type="NCBI Taxonomy" id="522487"/>
    <lineage>
        <taxon>Bacteria</taxon>
        <taxon>Thermotogati</taxon>
        <taxon>Deinococcota</taxon>
        <taxon>Deinococci</taxon>
        <taxon>Deinococcales</taxon>
        <taxon>Deinococcaceae</taxon>
        <taxon>Deinococcus</taxon>
    </lineage>
</organism>
<comment type="caution">
    <text evidence="2">The sequence shown here is derived from an EMBL/GenBank/DDBJ whole genome shotgun (WGS) entry which is preliminary data.</text>
</comment>
<feature type="domain" description="CRISPR-associated protein Cas6 C-terminal" evidence="1">
    <location>
        <begin position="136"/>
        <end position="254"/>
    </location>
</feature>
<evidence type="ECO:0000259" key="1">
    <source>
        <dbReference type="Pfam" id="PF10040"/>
    </source>
</evidence>
<evidence type="ECO:0000313" key="3">
    <source>
        <dbReference type="Proteomes" id="UP000639973"/>
    </source>
</evidence>
<dbReference type="InterPro" id="IPR019267">
    <property type="entry name" value="CRISPR-assoc_Cas6_C"/>
</dbReference>
<dbReference type="Gene3D" id="3.30.70.1900">
    <property type="match status" value="1"/>
</dbReference>
<dbReference type="InterPro" id="IPR045747">
    <property type="entry name" value="CRISPR-assoc_prot_Cas6_N_sf"/>
</dbReference>
<proteinExistence type="predicted"/>
<name>A0ABQ2G6U7_9DEIO</name>
<dbReference type="CDD" id="cd21141">
    <property type="entry name" value="Cas6_III-like"/>
    <property type="match status" value="1"/>
</dbReference>
<dbReference type="Pfam" id="PF10040">
    <property type="entry name" value="CRISPR_Cas6"/>
    <property type="match status" value="1"/>
</dbReference>
<accession>A0ABQ2G6U7</accession>
<sequence length="276" mass="30264">MGGLMPALLEVTLSVHTPRPAGLLGVPLHGLLFSALERVSVALSAQIHAAEVKGFRIGQTQWTDGEGGAELTFQVGVLDDRLLEPLLSALTPGRNHGSAEMTLMATTQTVRVTAQESYSDLYARHAADVRGRDLHLSFLTPTTFRTTDLDMPFPVPKTVYYGLQRRWEAFSDLHFGPELNDWVGRAVRIRGYRLRPRSVHFKGARGAAMTASLGEVHYQLARPGDAEPTFVRLLTEFANYAGVGYKTTFGLGHVEAWGWEERSAPHDASPADLVDS</sequence>
<gene>
    <name evidence="2" type="ORF">GCM10010840_14680</name>
</gene>